<reference evidence="1" key="1">
    <citation type="submission" date="2023-03" db="EMBL/GenBank/DDBJ databases">
        <title>Massive genome expansion in bonnet fungi (Mycena s.s.) driven by repeated elements and novel gene families across ecological guilds.</title>
        <authorList>
            <consortium name="Lawrence Berkeley National Laboratory"/>
            <person name="Harder C.B."/>
            <person name="Miyauchi S."/>
            <person name="Viragh M."/>
            <person name="Kuo A."/>
            <person name="Thoen E."/>
            <person name="Andreopoulos B."/>
            <person name="Lu D."/>
            <person name="Skrede I."/>
            <person name="Drula E."/>
            <person name="Henrissat B."/>
            <person name="Morin E."/>
            <person name="Kohler A."/>
            <person name="Barry K."/>
            <person name="LaButti K."/>
            <person name="Morin E."/>
            <person name="Salamov A."/>
            <person name="Lipzen A."/>
            <person name="Mereny Z."/>
            <person name="Hegedus B."/>
            <person name="Baldrian P."/>
            <person name="Stursova M."/>
            <person name="Weitz H."/>
            <person name="Taylor A."/>
            <person name="Grigoriev I.V."/>
            <person name="Nagy L.G."/>
            <person name="Martin F."/>
            <person name="Kauserud H."/>
        </authorList>
    </citation>
    <scope>NUCLEOTIDE SEQUENCE</scope>
    <source>
        <strain evidence="1">9144</strain>
    </source>
</reference>
<gene>
    <name evidence="1" type="ORF">GGX14DRAFT_359739</name>
</gene>
<accession>A0AAD6VJN2</accession>
<dbReference type="EMBL" id="JARJCW010000018">
    <property type="protein sequence ID" value="KAJ7215001.1"/>
    <property type="molecule type" value="Genomic_DNA"/>
</dbReference>
<evidence type="ECO:0008006" key="3">
    <source>
        <dbReference type="Google" id="ProtNLM"/>
    </source>
</evidence>
<name>A0AAD6VJN2_9AGAR</name>
<evidence type="ECO:0000313" key="2">
    <source>
        <dbReference type="Proteomes" id="UP001219525"/>
    </source>
</evidence>
<protein>
    <recommendedName>
        <fullName evidence="3">Tc1-like transposase DDE domain-containing protein</fullName>
    </recommendedName>
</protein>
<dbReference type="Gene3D" id="3.30.420.10">
    <property type="entry name" value="Ribonuclease H-like superfamily/Ribonuclease H"/>
    <property type="match status" value="1"/>
</dbReference>
<dbReference type="InterPro" id="IPR036397">
    <property type="entry name" value="RNaseH_sf"/>
</dbReference>
<feature type="non-terminal residue" evidence="1">
    <location>
        <position position="1"/>
    </location>
</feature>
<proteinExistence type="predicted"/>
<organism evidence="1 2">
    <name type="scientific">Mycena pura</name>
    <dbReference type="NCBI Taxonomy" id="153505"/>
    <lineage>
        <taxon>Eukaryota</taxon>
        <taxon>Fungi</taxon>
        <taxon>Dikarya</taxon>
        <taxon>Basidiomycota</taxon>
        <taxon>Agaricomycotina</taxon>
        <taxon>Agaricomycetes</taxon>
        <taxon>Agaricomycetidae</taxon>
        <taxon>Agaricales</taxon>
        <taxon>Marasmiineae</taxon>
        <taxon>Mycenaceae</taxon>
        <taxon>Mycena</taxon>
    </lineage>
</organism>
<comment type="caution">
    <text evidence="1">The sequence shown here is derived from an EMBL/GenBank/DDBJ whole genome shotgun (WGS) entry which is preliminary data.</text>
</comment>
<keyword evidence="2" id="KW-1185">Reference proteome</keyword>
<dbReference type="Proteomes" id="UP001219525">
    <property type="component" value="Unassembled WGS sequence"/>
</dbReference>
<sequence length="67" mass="7841">RLGQHCLVRRGILFPHPPTSPDVSPIEPDWHILKTRRRDYQPRPYNLATLEAAILDVWDKITVDEIN</sequence>
<evidence type="ECO:0000313" key="1">
    <source>
        <dbReference type="EMBL" id="KAJ7215001.1"/>
    </source>
</evidence>
<dbReference type="AlphaFoldDB" id="A0AAD6VJN2"/>
<dbReference type="GO" id="GO:0003676">
    <property type="term" value="F:nucleic acid binding"/>
    <property type="evidence" value="ECO:0007669"/>
    <property type="project" value="InterPro"/>
</dbReference>